<dbReference type="AlphaFoldDB" id="A0A9P9E1B9"/>
<gene>
    <name evidence="2" type="ORF">EDB81DRAFT_808512</name>
</gene>
<dbReference type="Pfam" id="PF06985">
    <property type="entry name" value="HET"/>
    <property type="match status" value="1"/>
</dbReference>
<reference evidence="2" key="1">
    <citation type="journal article" date="2021" name="Nat. Commun.">
        <title>Genetic determinants of endophytism in the Arabidopsis root mycobiome.</title>
        <authorList>
            <person name="Mesny F."/>
            <person name="Miyauchi S."/>
            <person name="Thiergart T."/>
            <person name="Pickel B."/>
            <person name="Atanasova L."/>
            <person name="Karlsson M."/>
            <person name="Huettel B."/>
            <person name="Barry K.W."/>
            <person name="Haridas S."/>
            <person name="Chen C."/>
            <person name="Bauer D."/>
            <person name="Andreopoulos W."/>
            <person name="Pangilinan J."/>
            <person name="LaButti K."/>
            <person name="Riley R."/>
            <person name="Lipzen A."/>
            <person name="Clum A."/>
            <person name="Drula E."/>
            <person name="Henrissat B."/>
            <person name="Kohler A."/>
            <person name="Grigoriev I.V."/>
            <person name="Martin F.M."/>
            <person name="Hacquard S."/>
        </authorList>
    </citation>
    <scope>NUCLEOTIDE SEQUENCE</scope>
    <source>
        <strain evidence="2">MPI-CAGE-AT-0147</strain>
    </source>
</reference>
<keyword evidence="3" id="KW-1185">Reference proteome</keyword>
<accession>A0A9P9E1B9</accession>
<comment type="caution">
    <text evidence="2">The sequence shown here is derived from an EMBL/GenBank/DDBJ whole genome shotgun (WGS) entry which is preliminary data.</text>
</comment>
<dbReference type="PANTHER" id="PTHR10622:SF10">
    <property type="entry name" value="HET DOMAIN-CONTAINING PROTEIN"/>
    <property type="match status" value="1"/>
</dbReference>
<evidence type="ECO:0000313" key="2">
    <source>
        <dbReference type="EMBL" id="KAH7128932.1"/>
    </source>
</evidence>
<feature type="domain" description="Heterokaryon incompatibility" evidence="1">
    <location>
        <begin position="23"/>
        <end position="108"/>
    </location>
</feature>
<dbReference type="EMBL" id="JAGMUV010000018">
    <property type="protein sequence ID" value="KAH7128932.1"/>
    <property type="molecule type" value="Genomic_DNA"/>
</dbReference>
<evidence type="ECO:0000259" key="1">
    <source>
        <dbReference type="Pfam" id="PF06985"/>
    </source>
</evidence>
<dbReference type="OrthoDB" id="194358at2759"/>
<name>A0A9P9E1B9_9HYPO</name>
<proteinExistence type="predicted"/>
<organism evidence="2 3">
    <name type="scientific">Dactylonectria macrodidyma</name>
    <dbReference type="NCBI Taxonomy" id="307937"/>
    <lineage>
        <taxon>Eukaryota</taxon>
        <taxon>Fungi</taxon>
        <taxon>Dikarya</taxon>
        <taxon>Ascomycota</taxon>
        <taxon>Pezizomycotina</taxon>
        <taxon>Sordariomycetes</taxon>
        <taxon>Hypocreomycetidae</taxon>
        <taxon>Hypocreales</taxon>
        <taxon>Nectriaceae</taxon>
        <taxon>Dactylonectria</taxon>
    </lineage>
</organism>
<dbReference type="PANTHER" id="PTHR10622">
    <property type="entry name" value="HET DOMAIN-CONTAINING PROTEIN"/>
    <property type="match status" value="1"/>
</dbReference>
<sequence length="555" mass="63143">MRLIDTKTLQLEEFYGQEIPGKYAILSHTWETEEVSFREWQRFEVACEKRGFSKIKAACDQAAKHGMNYLWIDTNCIDKSSSAELSEAINSMFDWYSRATVCYAYLMDVLPETEPQLTPETRHNICQSKWFTRGWTLQELLAPPQLVFYANDWSKLGTRSSLAHDISAVTRIDTDFLLNKKPLSLASVAQKMSWVSRRVTTRVEDMAYCMLGIFDINMPLLYGEGSKAFVRLQEEIIKVSNDHTIFCWTWTDAVPSDWVSMLAPCPQVFAYAGDIVPTRYTVGNTRAFSMTNAGLSISLPLVQTWSYYLAILNVGHASQHFEQPLCIPIWGDLDNDSSNDNCLMQRVPFPPAPLFCDPSWKICEPALFIRSRQDMTYEPRAKFMTKFRNRFGFVLCFDSTEELLDEMDKSSRVFASFENTYLTEKTRDLIEITSHPRGFLKKGRGIVALEDPRTSSSGALVILGRGKACCVIFLGLGLHTSGRSRRFCQVLNPRAWGQSTSHRQELLDKLLREHTQRDVDAEWSTLNNCSAAIGNSTEDFVLGDLSLAYISVGQI</sequence>
<evidence type="ECO:0000313" key="3">
    <source>
        <dbReference type="Proteomes" id="UP000738349"/>
    </source>
</evidence>
<dbReference type="InterPro" id="IPR010730">
    <property type="entry name" value="HET"/>
</dbReference>
<dbReference type="Proteomes" id="UP000738349">
    <property type="component" value="Unassembled WGS sequence"/>
</dbReference>
<protein>
    <submittedName>
        <fullName evidence="2">Heterokaryon incompatibility protein-domain-containing protein</fullName>
    </submittedName>
</protein>